<dbReference type="Gene3D" id="2.40.100.20">
    <property type="match status" value="1"/>
</dbReference>
<dbReference type="Pfam" id="PF18050">
    <property type="entry name" value="Cyclophil_like2"/>
    <property type="match status" value="1"/>
</dbReference>
<reference evidence="2" key="1">
    <citation type="submission" date="2020-10" db="EMBL/GenBank/DDBJ databases">
        <authorList>
            <person name="Gilroy R."/>
        </authorList>
    </citation>
    <scope>NUCLEOTIDE SEQUENCE</scope>
    <source>
        <strain evidence="2">ChiGjej1B1-2707</strain>
    </source>
</reference>
<dbReference type="InterPro" id="IPR041183">
    <property type="entry name" value="Cyclophilin-like"/>
</dbReference>
<reference evidence="2" key="2">
    <citation type="journal article" date="2021" name="PeerJ">
        <title>Extensive microbial diversity within the chicken gut microbiome revealed by metagenomics and culture.</title>
        <authorList>
            <person name="Gilroy R."/>
            <person name="Ravi A."/>
            <person name="Getino M."/>
            <person name="Pursley I."/>
            <person name="Horton D.L."/>
            <person name="Alikhan N.F."/>
            <person name="Baker D."/>
            <person name="Gharbi K."/>
            <person name="Hall N."/>
            <person name="Watson M."/>
            <person name="Adriaenssens E.M."/>
            <person name="Foster-Nyarko E."/>
            <person name="Jarju S."/>
            <person name="Secka A."/>
            <person name="Antonio M."/>
            <person name="Oren A."/>
            <person name="Chaudhuri R.R."/>
            <person name="La Ragione R."/>
            <person name="Hildebrand F."/>
            <person name="Pallen M.J."/>
        </authorList>
    </citation>
    <scope>NUCLEOTIDE SEQUENCE</scope>
    <source>
        <strain evidence="2">ChiGjej1B1-2707</strain>
    </source>
</reference>
<organism evidence="2 3">
    <name type="scientific">Candidatus Aveggerthella stercoripullorum</name>
    <dbReference type="NCBI Taxonomy" id="2840688"/>
    <lineage>
        <taxon>Bacteria</taxon>
        <taxon>Bacillati</taxon>
        <taxon>Actinomycetota</taxon>
        <taxon>Coriobacteriia</taxon>
        <taxon>Eggerthellales</taxon>
        <taxon>Eggerthellaceae</taxon>
        <taxon>Eggerthellaceae incertae sedis</taxon>
        <taxon>Candidatus Aveggerthella</taxon>
    </lineage>
</organism>
<comment type="caution">
    <text evidence="2">The sequence shown here is derived from an EMBL/GenBank/DDBJ whole genome shotgun (WGS) entry which is preliminary data.</text>
</comment>
<evidence type="ECO:0000313" key="2">
    <source>
        <dbReference type="EMBL" id="HIR01213.1"/>
    </source>
</evidence>
<dbReference type="InterPro" id="IPR029000">
    <property type="entry name" value="Cyclophilin-like_dom_sf"/>
</dbReference>
<dbReference type="AlphaFoldDB" id="A0A9D1A1A1"/>
<name>A0A9D1A1A1_9ACTN</name>
<feature type="domain" description="Cyclophilin-like" evidence="1">
    <location>
        <begin position="8"/>
        <end position="117"/>
    </location>
</feature>
<dbReference type="EMBL" id="DVGB01000037">
    <property type="protein sequence ID" value="HIR01213.1"/>
    <property type="molecule type" value="Genomic_DNA"/>
</dbReference>
<evidence type="ECO:0000259" key="1">
    <source>
        <dbReference type="Pfam" id="PF18050"/>
    </source>
</evidence>
<sequence length="120" mass="12792">MTATELQLEVDGQTLSATLEDNASARAFADLLAEGPLTVEMDDYASMEKVGQLPQSLPRSDAQISVGPGDVILYQGDQITVYYGTNSWSFTKLAHVEGATADQMRAFLGEGAADVTFSLV</sequence>
<evidence type="ECO:0000313" key="3">
    <source>
        <dbReference type="Proteomes" id="UP000824261"/>
    </source>
</evidence>
<proteinExistence type="predicted"/>
<dbReference type="SUPFAM" id="SSF50891">
    <property type="entry name" value="Cyclophilin-like"/>
    <property type="match status" value="1"/>
</dbReference>
<protein>
    <recommendedName>
        <fullName evidence="1">Cyclophilin-like domain-containing protein</fullName>
    </recommendedName>
</protein>
<accession>A0A9D1A1A1</accession>
<gene>
    <name evidence="2" type="ORF">IAA69_02995</name>
</gene>
<dbReference type="Proteomes" id="UP000824261">
    <property type="component" value="Unassembled WGS sequence"/>
</dbReference>